<feature type="compositionally biased region" description="Polar residues" evidence="12">
    <location>
        <begin position="248"/>
        <end position="257"/>
    </location>
</feature>
<dbReference type="AlphaFoldDB" id="A0AAP0RJS9"/>
<dbReference type="InterPro" id="IPR009057">
    <property type="entry name" value="Homeodomain-like_sf"/>
</dbReference>
<dbReference type="GO" id="GO:0042802">
    <property type="term" value="F:identical protein binding"/>
    <property type="evidence" value="ECO:0007669"/>
    <property type="project" value="UniProtKB-ARBA"/>
</dbReference>
<gene>
    <name evidence="14" type="ORF">L1049_006954</name>
</gene>
<keyword evidence="6 8" id="KW-0539">Nucleus</keyword>
<comment type="caution">
    <text evidence="14">The sequence shown here is derived from an EMBL/GenBank/DDBJ whole genome shotgun (WGS) entry which is preliminary data.</text>
</comment>
<evidence type="ECO:0000256" key="7">
    <source>
        <dbReference type="ARBA" id="ARBA00025748"/>
    </source>
</evidence>
<dbReference type="Pfam" id="PF02183">
    <property type="entry name" value="HALZ"/>
    <property type="match status" value="1"/>
</dbReference>
<dbReference type="Gene3D" id="1.10.10.60">
    <property type="entry name" value="Homeodomain-like"/>
    <property type="match status" value="1"/>
</dbReference>
<evidence type="ECO:0000256" key="8">
    <source>
        <dbReference type="PROSITE-ProRule" id="PRU00108"/>
    </source>
</evidence>
<proteinExistence type="inferred from homology"/>
<dbReference type="InterPro" id="IPR045224">
    <property type="entry name" value="HDZip_class_I_plant"/>
</dbReference>
<reference evidence="14 15" key="1">
    <citation type="journal article" date="2024" name="Plant J.">
        <title>Genome sequences and population genomics reveal climatic adaptation and genomic divergence between two closely related sweetgum species.</title>
        <authorList>
            <person name="Xu W.Q."/>
            <person name="Ren C.Q."/>
            <person name="Zhang X.Y."/>
            <person name="Comes H.P."/>
            <person name="Liu X.H."/>
            <person name="Li Y.G."/>
            <person name="Kettle C.J."/>
            <person name="Jalonen R."/>
            <person name="Gaisberger H."/>
            <person name="Ma Y.Z."/>
            <person name="Qiu Y.X."/>
        </authorList>
    </citation>
    <scope>NUCLEOTIDE SEQUENCE [LARGE SCALE GENOMIC DNA]</scope>
    <source>
        <strain evidence="14">Hangzhou</strain>
    </source>
</reference>
<evidence type="ECO:0000256" key="2">
    <source>
        <dbReference type="ARBA" id="ARBA00023015"/>
    </source>
</evidence>
<dbReference type="InterPro" id="IPR017970">
    <property type="entry name" value="Homeobox_CS"/>
</dbReference>
<feature type="region of interest" description="Disordered" evidence="12">
    <location>
        <begin position="193"/>
        <end position="218"/>
    </location>
</feature>
<dbReference type="GO" id="GO:0043565">
    <property type="term" value="F:sequence-specific DNA binding"/>
    <property type="evidence" value="ECO:0007669"/>
    <property type="project" value="InterPro"/>
</dbReference>
<evidence type="ECO:0000256" key="1">
    <source>
        <dbReference type="ARBA" id="ARBA00004123"/>
    </source>
</evidence>
<comment type="function">
    <text evidence="10">Transcription factor.</text>
</comment>
<comment type="subcellular location">
    <subcellularLocation>
        <location evidence="1 8 9">Nucleus</location>
    </subcellularLocation>
</comment>
<dbReference type="SUPFAM" id="SSF46689">
    <property type="entry name" value="Homeodomain-like"/>
    <property type="match status" value="1"/>
</dbReference>
<comment type="similarity">
    <text evidence="7 10">Belongs to the HD-ZIP homeobox family. Class I subfamily.</text>
</comment>
<dbReference type="InterPro" id="IPR003106">
    <property type="entry name" value="Leu_zip_homeo"/>
</dbReference>
<dbReference type="PRINTS" id="PR00031">
    <property type="entry name" value="HTHREPRESSR"/>
</dbReference>
<evidence type="ECO:0000256" key="9">
    <source>
        <dbReference type="RuleBase" id="RU000682"/>
    </source>
</evidence>
<dbReference type="PANTHER" id="PTHR24326:SF610">
    <property type="entry name" value="HOMEOBOX-LEUCINE ZIPPER PROTEIN"/>
    <property type="match status" value="1"/>
</dbReference>
<dbReference type="Pfam" id="PF00046">
    <property type="entry name" value="Homeodomain"/>
    <property type="match status" value="1"/>
</dbReference>
<evidence type="ECO:0000256" key="6">
    <source>
        <dbReference type="ARBA" id="ARBA00023242"/>
    </source>
</evidence>
<dbReference type="PROSITE" id="PS50071">
    <property type="entry name" value="HOMEOBOX_2"/>
    <property type="match status" value="1"/>
</dbReference>
<dbReference type="PANTHER" id="PTHR24326">
    <property type="entry name" value="HOMEOBOX-LEUCINE ZIPPER PROTEIN"/>
    <property type="match status" value="1"/>
</dbReference>
<accession>A0AAP0RJS9</accession>
<keyword evidence="11" id="KW-0175">Coiled coil</keyword>
<evidence type="ECO:0000256" key="5">
    <source>
        <dbReference type="ARBA" id="ARBA00023163"/>
    </source>
</evidence>
<evidence type="ECO:0000256" key="10">
    <source>
        <dbReference type="RuleBase" id="RU369038"/>
    </source>
</evidence>
<keyword evidence="5 10" id="KW-0804">Transcription</keyword>
<feature type="region of interest" description="Disordered" evidence="12">
    <location>
        <begin position="240"/>
        <end position="261"/>
    </location>
</feature>
<evidence type="ECO:0000256" key="4">
    <source>
        <dbReference type="ARBA" id="ARBA00023155"/>
    </source>
</evidence>
<feature type="coiled-coil region" evidence="11">
    <location>
        <begin position="144"/>
        <end position="178"/>
    </location>
</feature>
<feature type="domain" description="Homeobox" evidence="13">
    <location>
        <begin position="85"/>
        <end position="145"/>
    </location>
</feature>
<dbReference type="InterPro" id="IPR000047">
    <property type="entry name" value="HTH_motif"/>
</dbReference>
<keyword evidence="3 8" id="KW-0238">DNA-binding</keyword>
<dbReference type="GO" id="GO:0005634">
    <property type="term" value="C:nucleus"/>
    <property type="evidence" value="ECO:0007669"/>
    <property type="project" value="UniProtKB-SubCell"/>
</dbReference>
<evidence type="ECO:0000313" key="14">
    <source>
        <dbReference type="EMBL" id="KAK9277411.1"/>
    </source>
</evidence>
<dbReference type="SMART" id="SM00389">
    <property type="entry name" value="HOX"/>
    <property type="match status" value="1"/>
</dbReference>
<dbReference type="EMBL" id="JBBPBK010000010">
    <property type="protein sequence ID" value="KAK9277411.1"/>
    <property type="molecule type" value="Genomic_DNA"/>
</dbReference>
<dbReference type="Proteomes" id="UP001415857">
    <property type="component" value="Unassembled WGS sequence"/>
</dbReference>
<evidence type="ECO:0000256" key="12">
    <source>
        <dbReference type="SAM" id="MobiDB-lite"/>
    </source>
</evidence>
<evidence type="ECO:0000256" key="11">
    <source>
        <dbReference type="SAM" id="Coils"/>
    </source>
</evidence>
<dbReference type="GO" id="GO:0000981">
    <property type="term" value="F:DNA-binding transcription factor activity, RNA polymerase II-specific"/>
    <property type="evidence" value="ECO:0007669"/>
    <property type="project" value="UniProtKB-UniRule"/>
</dbReference>
<keyword evidence="15" id="KW-1185">Reference proteome</keyword>
<protein>
    <recommendedName>
        <fullName evidence="10">Homeobox-leucine zipper protein</fullName>
    </recommendedName>
    <alternativeName>
        <fullName evidence="10">HD-ZIP protein</fullName>
    </alternativeName>
    <alternativeName>
        <fullName evidence="10">Homeodomain transcription factor</fullName>
    </alternativeName>
</protein>
<sequence length="326" mass="37466">MACGRVYGGGGSNMTVLVQNESIPSSEVFESLWIPSSYPSFHGDFSGSKSMVNFENFRGEDPTERPFYRSLNKGENDDEEFDGCFHQPEKKRRLTADQVHFLEKNFEVENKLEPERKVQLAKELGLQPRQIAIWFQNRRARFKTKQMEKDYDSLKARYDNLKADYDCLLKEKGKLNNEVLLLKDKLLLRDKKRVNSETNYPSDSSHAEPQKPTPNSVFDNLSSEPMVVVWKQEDASSAKSDVFDSDSSHYTDGNHSSLLEPADSSHVFEPEQSDFSQDEEDNKLSQSLLPSLFLPKLEDDCYHDPPANTCNFGFPVEDPPFWFWSC</sequence>
<dbReference type="CDD" id="cd00086">
    <property type="entry name" value="homeodomain"/>
    <property type="match status" value="1"/>
</dbReference>
<keyword evidence="4 8" id="KW-0371">Homeobox</keyword>
<name>A0AAP0RJS9_LIQFO</name>
<feature type="DNA-binding region" description="Homeobox" evidence="8">
    <location>
        <begin position="87"/>
        <end position="146"/>
    </location>
</feature>
<dbReference type="FunFam" id="1.10.10.60:FF:000159">
    <property type="entry name" value="Homeobox-leucine zipper protein HAT5"/>
    <property type="match status" value="1"/>
</dbReference>
<organism evidence="14 15">
    <name type="scientific">Liquidambar formosana</name>
    <name type="common">Formosan gum</name>
    <dbReference type="NCBI Taxonomy" id="63359"/>
    <lineage>
        <taxon>Eukaryota</taxon>
        <taxon>Viridiplantae</taxon>
        <taxon>Streptophyta</taxon>
        <taxon>Embryophyta</taxon>
        <taxon>Tracheophyta</taxon>
        <taxon>Spermatophyta</taxon>
        <taxon>Magnoliopsida</taxon>
        <taxon>eudicotyledons</taxon>
        <taxon>Gunneridae</taxon>
        <taxon>Pentapetalae</taxon>
        <taxon>Saxifragales</taxon>
        <taxon>Altingiaceae</taxon>
        <taxon>Liquidambar</taxon>
    </lineage>
</organism>
<dbReference type="InterPro" id="IPR001356">
    <property type="entry name" value="HD"/>
</dbReference>
<evidence type="ECO:0000256" key="3">
    <source>
        <dbReference type="ARBA" id="ARBA00023125"/>
    </source>
</evidence>
<keyword evidence="2 10" id="KW-0805">Transcription regulation</keyword>
<evidence type="ECO:0000259" key="13">
    <source>
        <dbReference type="PROSITE" id="PS50071"/>
    </source>
</evidence>
<evidence type="ECO:0000313" key="15">
    <source>
        <dbReference type="Proteomes" id="UP001415857"/>
    </source>
</evidence>
<dbReference type="PROSITE" id="PS00027">
    <property type="entry name" value="HOMEOBOX_1"/>
    <property type="match status" value="1"/>
</dbReference>
<dbReference type="GO" id="GO:0045893">
    <property type="term" value="P:positive regulation of DNA-templated transcription"/>
    <property type="evidence" value="ECO:0007669"/>
    <property type="project" value="TreeGrafter"/>
</dbReference>